<reference evidence="10 11" key="1">
    <citation type="journal article" date="2015" name="Genome Announc.">
        <title>Expanding the biotechnology potential of lactobacilli through comparative genomics of 213 strains and associated genera.</title>
        <authorList>
            <person name="Sun Z."/>
            <person name="Harris H.M."/>
            <person name="McCann A."/>
            <person name="Guo C."/>
            <person name="Argimon S."/>
            <person name="Zhang W."/>
            <person name="Yang X."/>
            <person name="Jeffery I.B."/>
            <person name="Cooney J.C."/>
            <person name="Kagawa T.F."/>
            <person name="Liu W."/>
            <person name="Song Y."/>
            <person name="Salvetti E."/>
            <person name="Wrobel A."/>
            <person name="Rasinkangas P."/>
            <person name="Parkhill J."/>
            <person name="Rea M.C."/>
            <person name="O'Sullivan O."/>
            <person name="Ritari J."/>
            <person name="Douillard F.P."/>
            <person name="Paul Ross R."/>
            <person name="Yang R."/>
            <person name="Briner A.E."/>
            <person name="Felis G.E."/>
            <person name="de Vos W.M."/>
            <person name="Barrangou R."/>
            <person name="Klaenhammer T.R."/>
            <person name="Caufield P.W."/>
            <person name="Cui Y."/>
            <person name="Zhang H."/>
            <person name="O'Toole P.W."/>
        </authorList>
    </citation>
    <scope>NUCLEOTIDE SEQUENCE [LARGE SCALE GENOMIC DNA]</scope>
    <source>
        <strain evidence="10 11">JCM 15530</strain>
    </source>
</reference>
<keyword evidence="4" id="KW-1003">Cell membrane</keyword>
<keyword evidence="5" id="KW-0547">Nucleotide-binding</keyword>
<dbReference type="FunFam" id="3.40.50.300:FF:000224">
    <property type="entry name" value="Energy-coupling factor transporter ATP-binding protein EcfA"/>
    <property type="match status" value="1"/>
</dbReference>
<dbReference type="GO" id="GO:0042626">
    <property type="term" value="F:ATPase-coupled transmembrane transporter activity"/>
    <property type="evidence" value="ECO:0007669"/>
    <property type="project" value="TreeGrafter"/>
</dbReference>
<dbReference type="STRING" id="1302272.FC96_GL001282"/>
<keyword evidence="11" id="KW-1185">Reference proteome</keyword>
<keyword evidence="6 10" id="KW-0067">ATP-binding</keyword>
<proteinExistence type="inferred from homology"/>
<protein>
    <submittedName>
        <fullName evidence="10">Cobalt transporter ATP-binding subunit</fullName>
    </submittedName>
</protein>
<dbReference type="Pfam" id="PF00005">
    <property type="entry name" value="ABC_tran"/>
    <property type="match status" value="1"/>
</dbReference>
<dbReference type="NCBIfam" id="NF010156">
    <property type="entry name" value="PRK13635.1"/>
    <property type="match status" value="1"/>
</dbReference>
<feature type="domain" description="ABC transporter" evidence="9">
    <location>
        <begin position="8"/>
        <end position="242"/>
    </location>
</feature>
<gene>
    <name evidence="10" type="ORF">FC96_GL001282</name>
</gene>
<dbReference type="EMBL" id="AZCX01000002">
    <property type="protein sequence ID" value="KRK48961.1"/>
    <property type="molecule type" value="Genomic_DNA"/>
</dbReference>
<dbReference type="PANTHER" id="PTHR43553:SF24">
    <property type="entry name" value="ENERGY-COUPLING FACTOR TRANSPORTER ATP-BINDING PROTEIN ECFA1"/>
    <property type="match status" value="1"/>
</dbReference>
<evidence type="ECO:0000256" key="2">
    <source>
        <dbReference type="ARBA" id="ARBA00005417"/>
    </source>
</evidence>
<evidence type="ECO:0000256" key="4">
    <source>
        <dbReference type="ARBA" id="ARBA00022475"/>
    </source>
</evidence>
<evidence type="ECO:0000256" key="6">
    <source>
        <dbReference type="ARBA" id="ARBA00022840"/>
    </source>
</evidence>
<keyword evidence="3" id="KW-0813">Transport</keyword>
<evidence type="ECO:0000256" key="3">
    <source>
        <dbReference type="ARBA" id="ARBA00022448"/>
    </source>
</evidence>
<evidence type="ECO:0000313" key="11">
    <source>
        <dbReference type="Proteomes" id="UP000050911"/>
    </source>
</evidence>
<dbReference type="InterPro" id="IPR030947">
    <property type="entry name" value="EcfA_1"/>
</dbReference>
<comment type="similarity">
    <text evidence="2">Belongs to the ABC transporter superfamily.</text>
</comment>
<dbReference type="InterPro" id="IPR027417">
    <property type="entry name" value="P-loop_NTPase"/>
</dbReference>
<sequence>MADGLAIISVSNLTYQYAQSEAPAVNDVTFDVEAGDWVAIVGHNGSGKSTLAKLLIGILAADSGTIDIAGTRLTEASVWDVRETIGMVFQNPDNQFVGATVADDVAFGMENRHVSRDVMIRRVKEALLQVGMWEFRDREPARLSGGQKQRVALAGVMAVAPKILILDEATSMLDPEGRSDILNTIKTLKQKLNLTVLSITHDIDEAAQADRILVIDDGRFIEEATPQALFEHGSDLIAMGLDVPFSAKLTELLAQRGVAVPAHYLDEGSLADWLWKSRLTK</sequence>
<dbReference type="PATRIC" id="fig|1302272.5.peg.1292"/>
<dbReference type="GO" id="GO:0005524">
    <property type="term" value="F:ATP binding"/>
    <property type="evidence" value="ECO:0007669"/>
    <property type="project" value="UniProtKB-KW"/>
</dbReference>
<comment type="subcellular location">
    <subcellularLocation>
        <location evidence="1">Cell membrane</location>
        <topology evidence="1">Peripheral membrane protein</topology>
    </subcellularLocation>
</comment>
<accession>A0A0R1HZ93</accession>
<dbReference type="NCBIfam" id="TIGR04520">
    <property type="entry name" value="ECF_ATPase_1"/>
    <property type="match status" value="1"/>
</dbReference>
<dbReference type="InterPro" id="IPR003593">
    <property type="entry name" value="AAA+_ATPase"/>
</dbReference>
<keyword evidence="8" id="KW-0472">Membrane</keyword>
<dbReference type="NCBIfam" id="NF010167">
    <property type="entry name" value="PRK13648.1"/>
    <property type="match status" value="1"/>
</dbReference>
<dbReference type="SMART" id="SM00382">
    <property type="entry name" value="AAA"/>
    <property type="match status" value="1"/>
</dbReference>
<dbReference type="InterPro" id="IPR050095">
    <property type="entry name" value="ECF_ABC_transporter_ATP-bd"/>
</dbReference>
<dbReference type="PANTHER" id="PTHR43553">
    <property type="entry name" value="HEAVY METAL TRANSPORTER"/>
    <property type="match status" value="1"/>
</dbReference>
<dbReference type="InterPro" id="IPR017871">
    <property type="entry name" value="ABC_transporter-like_CS"/>
</dbReference>
<dbReference type="GO" id="GO:0043190">
    <property type="term" value="C:ATP-binding cassette (ABC) transporter complex"/>
    <property type="evidence" value="ECO:0007669"/>
    <property type="project" value="TreeGrafter"/>
</dbReference>
<dbReference type="SUPFAM" id="SSF52540">
    <property type="entry name" value="P-loop containing nucleoside triphosphate hydrolases"/>
    <property type="match status" value="1"/>
</dbReference>
<evidence type="ECO:0000256" key="8">
    <source>
        <dbReference type="ARBA" id="ARBA00023136"/>
    </source>
</evidence>
<dbReference type="PROSITE" id="PS00211">
    <property type="entry name" value="ABC_TRANSPORTER_1"/>
    <property type="match status" value="1"/>
</dbReference>
<comment type="caution">
    <text evidence="10">The sequence shown here is derived from an EMBL/GenBank/DDBJ whole genome shotgun (WGS) entry which is preliminary data.</text>
</comment>
<evidence type="ECO:0000256" key="1">
    <source>
        <dbReference type="ARBA" id="ARBA00004202"/>
    </source>
</evidence>
<dbReference type="PROSITE" id="PS50893">
    <property type="entry name" value="ABC_TRANSPORTER_2"/>
    <property type="match status" value="1"/>
</dbReference>
<evidence type="ECO:0000256" key="7">
    <source>
        <dbReference type="ARBA" id="ARBA00022967"/>
    </source>
</evidence>
<keyword evidence="7" id="KW-1278">Translocase</keyword>
<dbReference type="CDD" id="cd03225">
    <property type="entry name" value="ABC_cobalt_CbiO_domain1"/>
    <property type="match status" value="1"/>
</dbReference>
<evidence type="ECO:0000259" key="9">
    <source>
        <dbReference type="PROSITE" id="PS50893"/>
    </source>
</evidence>
<dbReference type="InterPro" id="IPR003439">
    <property type="entry name" value="ABC_transporter-like_ATP-bd"/>
</dbReference>
<dbReference type="GO" id="GO:0016887">
    <property type="term" value="F:ATP hydrolysis activity"/>
    <property type="evidence" value="ECO:0007669"/>
    <property type="project" value="InterPro"/>
</dbReference>
<dbReference type="Gene3D" id="3.40.50.300">
    <property type="entry name" value="P-loop containing nucleotide triphosphate hydrolases"/>
    <property type="match status" value="1"/>
</dbReference>
<dbReference type="Proteomes" id="UP000050911">
    <property type="component" value="Unassembled WGS sequence"/>
</dbReference>
<evidence type="ECO:0000313" key="10">
    <source>
        <dbReference type="EMBL" id="KRK48961.1"/>
    </source>
</evidence>
<dbReference type="AlphaFoldDB" id="A0A0R1HZ93"/>
<evidence type="ECO:0000256" key="5">
    <source>
        <dbReference type="ARBA" id="ARBA00022741"/>
    </source>
</evidence>
<dbReference type="InterPro" id="IPR015856">
    <property type="entry name" value="ABC_transpr_CbiO/EcfA_su"/>
</dbReference>
<name>A0A0R1HZ93_9LACO</name>
<organism evidence="10 11">
    <name type="scientific">Secundilactobacillus kimchicus JCM 15530</name>
    <dbReference type="NCBI Taxonomy" id="1302272"/>
    <lineage>
        <taxon>Bacteria</taxon>
        <taxon>Bacillati</taxon>
        <taxon>Bacillota</taxon>
        <taxon>Bacilli</taxon>
        <taxon>Lactobacillales</taxon>
        <taxon>Lactobacillaceae</taxon>
        <taxon>Secundilactobacillus</taxon>
    </lineage>
</organism>